<proteinExistence type="predicted"/>
<dbReference type="EC" id="4.2.1.119" evidence="4"/>
<dbReference type="PANTHER" id="PTHR43437">
    <property type="entry name" value="HYDROXYACYL-THIOESTER DEHYDRATASE TYPE 2, MITOCHONDRIAL-RELATED"/>
    <property type="match status" value="1"/>
</dbReference>
<dbReference type="KEGG" id="bvr:BVIR_2606"/>
<gene>
    <name evidence="4" type="primary">phaJ_1</name>
    <name evidence="3" type="ORF">BV133_2096</name>
    <name evidence="4" type="ORF">BVIRIDIS_20500</name>
</gene>
<reference evidence="5" key="3">
    <citation type="journal article" date="2016" name="Genome Announc.">
        <title>Revised genome sequence of the purple photosynthetic bacterium Blastochloris viridis.</title>
        <authorList>
            <person name="Liu L.N."/>
            <person name="Faulkner M."/>
            <person name="Liu X."/>
            <person name="Huang F."/>
            <person name="Darby A.C."/>
            <person name="Hall N."/>
        </authorList>
    </citation>
    <scope>NUCLEOTIDE SEQUENCE [LARGE SCALE GENOMIC DNA]</scope>
    <source>
        <strain evidence="5">ATCC 19567 / DSM 133 / F</strain>
    </source>
</reference>
<dbReference type="Proteomes" id="UP000065734">
    <property type="component" value="Chromosome I"/>
</dbReference>
<dbReference type="RefSeq" id="WP_055037987.1">
    <property type="nucleotide sequence ID" value="NZ_AP014854.2"/>
</dbReference>
<dbReference type="GO" id="GO:0019171">
    <property type="term" value="F:(3R)-hydroxyacyl-[acyl-carrier-protein] dehydratase activity"/>
    <property type="evidence" value="ECO:0007669"/>
    <property type="project" value="TreeGrafter"/>
</dbReference>
<keyword evidence="1 4" id="KW-0456">Lyase</keyword>
<reference evidence="3" key="1">
    <citation type="journal article" date="2015" name="Genome Announc.">
        <title>Complete Genome Sequence of the Bacteriochlorophyll b-Producing Photosynthetic Bacterium Blastochloris viridis.</title>
        <authorList>
            <person name="Tsukatani Y."/>
            <person name="Hirose Y."/>
            <person name="Harada J."/>
            <person name="Misawa N."/>
            <person name="Mori K."/>
            <person name="Inoue K."/>
            <person name="Tamiaki H."/>
        </authorList>
    </citation>
    <scope>NUCLEOTIDE SEQUENCE [LARGE SCALE GENOMIC DNA]</scope>
    <source>
        <strain evidence="3">DSM 133</strain>
    </source>
</reference>
<protein>
    <submittedName>
        <fullName evidence="4">(R)-specific enoyl-CoA hydratase</fullName>
        <ecNumber evidence="4">4.2.1.119</ecNumber>
    </submittedName>
    <submittedName>
        <fullName evidence="3">Phosphate acetyltransferase</fullName>
    </submittedName>
</protein>
<dbReference type="GO" id="GO:0016740">
    <property type="term" value="F:transferase activity"/>
    <property type="evidence" value="ECO:0007669"/>
    <property type="project" value="UniProtKB-KW"/>
</dbReference>
<dbReference type="EMBL" id="AP014854">
    <property type="protein sequence ID" value="BAR99689.1"/>
    <property type="molecule type" value="Genomic_DNA"/>
</dbReference>
<accession>A0A0H5BF12</accession>
<dbReference type="EMBL" id="LN907867">
    <property type="protein sequence ID" value="CUU43033.1"/>
    <property type="molecule type" value="Genomic_DNA"/>
</dbReference>
<feature type="domain" description="MaoC-like" evidence="2">
    <location>
        <begin position="19"/>
        <end position="115"/>
    </location>
</feature>
<evidence type="ECO:0000256" key="1">
    <source>
        <dbReference type="ARBA" id="ARBA00023239"/>
    </source>
</evidence>
<dbReference type="AlphaFoldDB" id="A0A0H5BF12"/>
<evidence type="ECO:0000313" key="3">
    <source>
        <dbReference type="EMBL" id="BAR99689.1"/>
    </source>
</evidence>
<organism evidence="4 5">
    <name type="scientific">Blastochloris viridis</name>
    <name type="common">Rhodopseudomonas viridis</name>
    <dbReference type="NCBI Taxonomy" id="1079"/>
    <lineage>
        <taxon>Bacteria</taxon>
        <taxon>Pseudomonadati</taxon>
        <taxon>Pseudomonadota</taxon>
        <taxon>Alphaproteobacteria</taxon>
        <taxon>Hyphomicrobiales</taxon>
        <taxon>Blastochloridaceae</taxon>
        <taxon>Blastochloris</taxon>
    </lineage>
</organism>
<keyword evidence="5" id="KW-1185">Reference proteome</keyword>
<dbReference type="InterPro" id="IPR029069">
    <property type="entry name" value="HotDog_dom_sf"/>
</dbReference>
<dbReference type="FunFam" id="3.10.129.10:FF:000042">
    <property type="entry name" value="MaoC domain protein dehydratase"/>
    <property type="match status" value="1"/>
</dbReference>
<evidence type="ECO:0000313" key="5">
    <source>
        <dbReference type="Proteomes" id="UP000065734"/>
    </source>
</evidence>
<evidence type="ECO:0000313" key="4">
    <source>
        <dbReference type="EMBL" id="CUU43033.1"/>
    </source>
</evidence>
<dbReference type="SUPFAM" id="SSF54637">
    <property type="entry name" value="Thioesterase/thiol ester dehydrase-isomerase"/>
    <property type="match status" value="1"/>
</dbReference>
<dbReference type="CDD" id="cd03449">
    <property type="entry name" value="R_hydratase"/>
    <property type="match status" value="1"/>
</dbReference>
<dbReference type="InterPro" id="IPR002539">
    <property type="entry name" value="MaoC-like_dom"/>
</dbReference>
<dbReference type="GO" id="GO:0018812">
    <property type="term" value="F:3-hydroxyacyl-CoA dehydratase activity"/>
    <property type="evidence" value="ECO:0007669"/>
    <property type="project" value="UniProtKB-EC"/>
</dbReference>
<name>A0A0H5BF12_BLAVI</name>
<keyword evidence="3" id="KW-0808">Transferase</keyword>
<sequence>MTWLENKTYDEIAIGDEAQLNRRLTMRDIEMFAVLSGDVNPAHLDPEYAKGTMFGGLIGHGMWGAALFSTLLGTKLPGPGTIYRSQTLSFRKPVRVGDELTIKVRVISKNDEKKRVGFDCTAINEAGETVLEGAAEVVAPTLKVRRASTELPAVRLEHRRPLLRRLAGFAGDLRRSARAHFAAR</sequence>
<dbReference type="Pfam" id="PF01575">
    <property type="entry name" value="MaoC_dehydratas"/>
    <property type="match status" value="1"/>
</dbReference>
<reference evidence="4" key="2">
    <citation type="submission" date="2015-11" db="EMBL/GenBank/DDBJ databases">
        <authorList>
            <person name="Zhang Y."/>
            <person name="Guo Z."/>
        </authorList>
    </citation>
    <scope>NUCLEOTIDE SEQUENCE</scope>
    <source>
        <strain evidence="4">1</strain>
    </source>
</reference>
<dbReference type="PANTHER" id="PTHR43437:SF3">
    <property type="entry name" value="HYDROXYACYL-THIOESTER DEHYDRATASE TYPE 2, MITOCHONDRIAL"/>
    <property type="match status" value="1"/>
</dbReference>
<evidence type="ECO:0000259" key="2">
    <source>
        <dbReference type="Pfam" id="PF01575"/>
    </source>
</evidence>
<dbReference type="InterPro" id="IPR050965">
    <property type="entry name" value="UPF0336/Enoyl-CoA_hydratase"/>
</dbReference>
<dbReference type="GO" id="GO:0006633">
    <property type="term" value="P:fatty acid biosynthetic process"/>
    <property type="evidence" value="ECO:0007669"/>
    <property type="project" value="TreeGrafter"/>
</dbReference>
<dbReference type="STRING" id="1079.BVIR_2606"/>
<dbReference type="Gene3D" id="3.10.129.10">
    <property type="entry name" value="Hotdog Thioesterase"/>
    <property type="match status" value="1"/>
</dbReference>